<feature type="non-terminal residue" evidence="1">
    <location>
        <position position="1"/>
    </location>
</feature>
<keyword evidence="2" id="KW-1185">Reference proteome</keyword>
<proteinExistence type="predicted"/>
<sequence>LISSLPLIAGRSLAVIPYYALRGQGRTILRSKVDGLAGIPRMLRKRRSVLRRVGEREISKHIRTWSEVREP</sequence>
<evidence type="ECO:0000313" key="1">
    <source>
        <dbReference type="EMBL" id="MDF0591955.1"/>
    </source>
</evidence>
<gene>
    <name evidence="1" type="ORF">P0O15_12380</name>
</gene>
<accession>A0ABT5XBA2</accession>
<dbReference type="Proteomes" id="UP001220010">
    <property type="component" value="Unassembled WGS sequence"/>
</dbReference>
<comment type="caution">
    <text evidence="1">The sequence shown here is derived from an EMBL/GenBank/DDBJ whole genome shotgun (WGS) entry which is preliminary data.</text>
</comment>
<protein>
    <submittedName>
        <fullName evidence="1">Glycosyltransferase family 2 protein</fullName>
    </submittedName>
</protein>
<organism evidence="1 2">
    <name type="scientific">Candidatus Methanocrinis natronophilus</name>
    <dbReference type="NCBI Taxonomy" id="3033396"/>
    <lineage>
        <taxon>Archaea</taxon>
        <taxon>Methanobacteriati</taxon>
        <taxon>Methanobacteriota</taxon>
        <taxon>Stenosarchaea group</taxon>
        <taxon>Methanomicrobia</taxon>
        <taxon>Methanotrichales</taxon>
        <taxon>Methanotrichaceae</taxon>
        <taxon>Methanocrinis</taxon>
    </lineage>
</organism>
<evidence type="ECO:0000313" key="2">
    <source>
        <dbReference type="Proteomes" id="UP001220010"/>
    </source>
</evidence>
<name>A0ABT5XBA2_9EURY</name>
<reference evidence="1 2" key="1">
    <citation type="submission" date="2023-03" db="EMBL/GenBank/DDBJ databases">
        <title>WGS of Methanotrichaceae archaeon Mx.</title>
        <authorList>
            <person name="Sorokin D.Y."/>
            <person name="Merkel A.Y."/>
        </authorList>
    </citation>
    <scope>NUCLEOTIDE SEQUENCE [LARGE SCALE GENOMIC DNA]</scope>
    <source>
        <strain evidence="1 2">Mx</strain>
    </source>
</reference>
<dbReference type="EMBL" id="JARFPK010000097">
    <property type="protein sequence ID" value="MDF0591955.1"/>
    <property type="molecule type" value="Genomic_DNA"/>
</dbReference>